<sequence>MSRTLVILALLFIFGAVLAAAEEFFPVRFGIGFRCCDPDHCCRKLTSCCGVGAFLMCCRDI</sequence>
<reference evidence="2" key="1">
    <citation type="journal article" date="2013" name="PLoS ONE">
        <title>Gene expression in gut symbiotic organ of stinkbug affected by extracellular bacterial symbiont.</title>
        <authorList>
            <person name="Futahashi R."/>
            <person name="Tanaka K."/>
            <person name="Tanahashi M."/>
            <person name="Nikoh N."/>
            <person name="Kikuchi Y."/>
            <person name="Lee B.L."/>
            <person name="Fukatsu T."/>
        </authorList>
    </citation>
    <scope>NUCLEOTIDE SEQUENCE</scope>
    <source>
        <tissue evidence="2">Midgut</tissue>
    </source>
</reference>
<organism evidence="2">
    <name type="scientific">Riptortus pedestris</name>
    <name type="common">Bean bug</name>
    <dbReference type="NCBI Taxonomy" id="329032"/>
    <lineage>
        <taxon>Eukaryota</taxon>
        <taxon>Metazoa</taxon>
        <taxon>Ecdysozoa</taxon>
        <taxon>Arthropoda</taxon>
        <taxon>Hexapoda</taxon>
        <taxon>Insecta</taxon>
        <taxon>Pterygota</taxon>
        <taxon>Neoptera</taxon>
        <taxon>Paraneoptera</taxon>
        <taxon>Hemiptera</taxon>
        <taxon>Heteroptera</taxon>
        <taxon>Panheteroptera</taxon>
        <taxon>Pentatomomorpha</taxon>
        <taxon>Coreoidea</taxon>
        <taxon>Alydidae</taxon>
        <taxon>Riptortus</taxon>
    </lineage>
</organism>
<feature type="chain" id="PRO_5004372130" evidence="1">
    <location>
        <begin position="20"/>
        <end position="61"/>
    </location>
</feature>
<accession>R4WD08</accession>
<dbReference type="AlphaFoldDB" id="R4WD08"/>
<feature type="signal peptide" evidence="1">
    <location>
        <begin position="1"/>
        <end position="19"/>
    </location>
</feature>
<evidence type="ECO:0000256" key="1">
    <source>
        <dbReference type="SAM" id="SignalP"/>
    </source>
</evidence>
<dbReference type="EMBL" id="AK417303">
    <property type="protein sequence ID" value="BAN20518.1"/>
    <property type="molecule type" value="mRNA"/>
</dbReference>
<name>R4WD08_RIPPE</name>
<proteinExistence type="evidence at transcript level"/>
<keyword evidence="1" id="KW-0732">Signal</keyword>
<evidence type="ECO:0000313" key="2">
    <source>
        <dbReference type="EMBL" id="BAN20518.1"/>
    </source>
</evidence>
<protein>
    <submittedName>
        <fullName evidence="2">Cysteine rich secreted protein</fullName>
    </submittedName>
</protein>